<accession>A0A0B1TJR9</accession>
<dbReference type="Proteomes" id="UP000053660">
    <property type="component" value="Unassembled WGS sequence"/>
</dbReference>
<name>A0A0B1TJR9_OESDE</name>
<keyword evidence="1" id="KW-0732">Signal</keyword>
<protein>
    <submittedName>
        <fullName evidence="2">Uncharacterized protein</fullName>
    </submittedName>
</protein>
<dbReference type="EMBL" id="KN549691">
    <property type="protein sequence ID" value="KHJ96351.1"/>
    <property type="molecule type" value="Genomic_DNA"/>
</dbReference>
<evidence type="ECO:0000256" key="1">
    <source>
        <dbReference type="SAM" id="SignalP"/>
    </source>
</evidence>
<proteinExistence type="predicted"/>
<gene>
    <name evidence="2" type="ORF">OESDEN_03692</name>
</gene>
<reference evidence="2 3" key="1">
    <citation type="submission" date="2014-03" db="EMBL/GenBank/DDBJ databases">
        <title>Draft genome of the hookworm Oesophagostomum dentatum.</title>
        <authorList>
            <person name="Mitreva M."/>
        </authorList>
    </citation>
    <scope>NUCLEOTIDE SEQUENCE [LARGE SCALE GENOMIC DNA]</scope>
    <source>
        <strain evidence="2 3">OD-Hann</strain>
    </source>
</reference>
<organism evidence="2 3">
    <name type="scientific">Oesophagostomum dentatum</name>
    <name type="common">Nodular worm</name>
    <dbReference type="NCBI Taxonomy" id="61180"/>
    <lineage>
        <taxon>Eukaryota</taxon>
        <taxon>Metazoa</taxon>
        <taxon>Ecdysozoa</taxon>
        <taxon>Nematoda</taxon>
        <taxon>Chromadorea</taxon>
        <taxon>Rhabditida</taxon>
        <taxon>Rhabditina</taxon>
        <taxon>Rhabditomorpha</taxon>
        <taxon>Strongyloidea</taxon>
        <taxon>Strongylidae</taxon>
        <taxon>Oesophagostomum</taxon>
    </lineage>
</organism>
<sequence>MLTALLILLLPACVLSKTVMLTVRENFTQSCPNVKSDIIDRSSVKFSFDMVPNDEDENEDDEGGTDQVILTDVNGQSRKISFPGCYRVKLSFRMNRPIENPYIEAFLQLGQNIPCRSEGYSAAVSNVCTNITRGNWCPQSSNNQLRSMLANKDTCQFCHVCDTIKEEAQKETSEWKQYVFNEGSEKCDTTQDRQTLRFKMCAPSRRELNEKHGDARDKLQEYWNYLKQGILTAVVHVMDRSELDNSKRQQCQKMCSTYSNKRGISSSYRGYSAAVSNVCTNITRGNWCPQSSNNQLRSMLANKDTCQFCHVCDTIKEETQKETSEWKQYVFNEGSEKCDTTQDRQTLRFKDPSDHQRWDTLSVAGPAHIAVLSPRESGCFGCVNGPQYGLTESTMCAPSRRELNEKHGDARDKLQEYWNYLKQGILTAVVHVMDRSELDNSKRQQCQKMCSTYSNKRGISSSYRNTLLKSIESLCTPRDVYAACVYHTVKFDINGDF</sequence>
<feature type="signal peptide" evidence="1">
    <location>
        <begin position="1"/>
        <end position="16"/>
    </location>
</feature>
<evidence type="ECO:0000313" key="3">
    <source>
        <dbReference type="Proteomes" id="UP000053660"/>
    </source>
</evidence>
<evidence type="ECO:0000313" key="2">
    <source>
        <dbReference type="EMBL" id="KHJ96351.1"/>
    </source>
</evidence>
<dbReference type="OrthoDB" id="5808636at2759"/>
<dbReference type="AlphaFoldDB" id="A0A0B1TJR9"/>
<keyword evidence="3" id="KW-1185">Reference proteome</keyword>
<feature type="chain" id="PRO_5002066065" evidence="1">
    <location>
        <begin position="17"/>
        <end position="497"/>
    </location>
</feature>